<reference evidence="5 6" key="1">
    <citation type="submission" date="2016-08" db="EMBL/GenBank/DDBJ databases">
        <title>Draft genome sequence of Candidatus Piscirickettsia litoralis, from seawater.</title>
        <authorList>
            <person name="Wan X."/>
            <person name="Lee A.J."/>
            <person name="Hou S."/>
            <person name="Donachie S.P."/>
        </authorList>
    </citation>
    <scope>NUCLEOTIDE SEQUENCE [LARGE SCALE GENOMIC DNA]</scope>
    <source>
        <strain evidence="5 6">Y2</strain>
    </source>
</reference>
<comment type="similarity">
    <text evidence="1">Belongs to the bacterial solute-binding protein 3 family.</text>
</comment>
<keyword evidence="6" id="KW-1185">Reference proteome</keyword>
<dbReference type="PANTHER" id="PTHR35936">
    <property type="entry name" value="MEMBRANE-BOUND LYTIC MUREIN TRANSGLYCOSYLASE F"/>
    <property type="match status" value="1"/>
</dbReference>
<feature type="chain" id="PRO_5045775720" description="Solute-binding protein family 3/N-terminal domain-containing protein" evidence="3">
    <location>
        <begin position="20"/>
        <end position="237"/>
    </location>
</feature>
<comment type="caution">
    <text evidence="5">The sequence shown here is derived from an EMBL/GenBank/DDBJ whole genome shotgun (WGS) entry which is preliminary data.</text>
</comment>
<evidence type="ECO:0000256" key="1">
    <source>
        <dbReference type="ARBA" id="ARBA00010333"/>
    </source>
</evidence>
<dbReference type="InterPro" id="IPR001638">
    <property type="entry name" value="Solute-binding_3/MltF_N"/>
</dbReference>
<dbReference type="EMBL" id="MDTU01000003">
    <property type="protein sequence ID" value="ODN41430.1"/>
    <property type="molecule type" value="Genomic_DNA"/>
</dbReference>
<evidence type="ECO:0000313" key="5">
    <source>
        <dbReference type="EMBL" id="ODN41430.1"/>
    </source>
</evidence>
<protein>
    <recommendedName>
        <fullName evidence="4">Solute-binding protein family 3/N-terminal domain-containing protein</fullName>
    </recommendedName>
</protein>
<dbReference type="Proteomes" id="UP000094329">
    <property type="component" value="Unassembled WGS sequence"/>
</dbReference>
<dbReference type="RefSeq" id="WP_069314223.1">
    <property type="nucleotide sequence ID" value="NZ_MDTU01000003.1"/>
</dbReference>
<dbReference type="PANTHER" id="PTHR35936:SF25">
    <property type="entry name" value="ABC TRANSPORTER SUBSTRATE-BINDING PROTEIN"/>
    <property type="match status" value="1"/>
</dbReference>
<evidence type="ECO:0000256" key="2">
    <source>
        <dbReference type="ARBA" id="ARBA00022729"/>
    </source>
</evidence>
<dbReference type="SUPFAM" id="SSF53850">
    <property type="entry name" value="Periplasmic binding protein-like II"/>
    <property type="match status" value="1"/>
</dbReference>
<evidence type="ECO:0000259" key="4">
    <source>
        <dbReference type="Pfam" id="PF00497"/>
    </source>
</evidence>
<dbReference type="Gene3D" id="3.40.190.10">
    <property type="entry name" value="Periplasmic binding protein-like II"/>
    <property type="match status" value="2"/>
</dbReference>
<keyword evidence="2 3" id="KW-0732">Signal</keyword>
<accession>A0ABX2ZYZ7</accession>
<evidence type="ECO:0000313" key="6">
    <source>
        <dbReference type="Proteomes" id="UP000094329"/>
    </source>
</evidence>
<name>A0ABX2ZYZ7_9GAMM</name>
<feature type="signal peptide" evidence="3">
    <location>
        <begin position="1"/>
        <end position="19"/>
    </location>
</feature>
<sequence length="237" mass="27071">MRSWLNILIWIFTLNQAYAQPITDITVVTGEWPPYTTQTLTGYGITSSVVIQAFAARGVAVEFKWLPFKRAFSEAREANYDGTIPWFKIPEREKYFYFSDPVGFSDTMIWYNKKSPLFFDSIDSLKGVVVGGTIGYSYGKKFDKASQAEFNYELARSDLINLKKLALGRIEAFPCDKEVCLSLVKQHLTKEEANALSFAEKPLVSIPTYFLVSKKHKYAKEIVHEINTGLKLINFKK</sequence>
<proteinExistence type="inferred from homology"/>
<gene>
    <name evidence="5" type="ORF">BGC07_16845</name>
</gene>
<dbReference type="Pfam" id="PF00497">
    <property type="entry name" value="SBP_bac_3"/>
    <property type="match status" value="1"/>
</dbReference>
<organism evidence="5 6">
    <name type="scientific">Piscirickettsia litoralis</name>
    <dbReference type="NCBI Taxonomy" id="1891921"/>
    <lineage>
        <taxon>Bacteria</taxon>
        <taxon>Pseudomonadati</taxon>
        <taxon>Pseudomonadota</taxon>
        <taxon>Gammaproteobacteria</taxon>
        <taxon>Thiotrichales</taxon>
        <taxon>Piscirickettsiaceae</taxon>
        <taxon>Piscirickettsia</taxon>
    </lineage>
</organism>
<feature type="domain" description="Solute-binding protein family 3/N-terminal" evidence="4">
    <location>
        <begin position="28"/>
        <end position="231"/>
    </location>
</feature>
<evidence type="ECO:0000256" key="3">
    <source>
        <dbReference type="SAM" id="SignalP"/>
    </source>
</evidence>